<name>A0A0C3L5H4_9AGAM</name>
<sequence>MNSITPRPISIVQARADAFLQDIFDLCKSCEDPTTETLSSTIATEVAICDAAEVAIRRRRNERTSLTPTSSTPYSKSHWTWIGFMTATSPCVDSNTADVRVLGGEVCTRPVPQVRKHPYQRRGSRTHLEYETEGRRFSFKVPSEEEVPAFHNLVQKIQGSLKGPPVTNIRSIVADLQDTYRRSEPDNLLKAIGGDPDDLPGEPMTGIATDWPFKWLRAIEIHNALVKLDNFTRLVERYLPKISKPLLEEIDLVNCIQEGMKLTQAAERLVVVGIAL</sequence>
<proteinExistence type="predicted"/>
<protein>
    <submittedName>
        <fullName evidence="1">Uncharacterized protein</fullName>
    </submittedName>
</protein>
<gene>
    <name evidence="1" type="ORF">M407DRAFT_21800</name>
</gene>
<keyword evidence="2" id="KW-1185">Reference proteome</keyword>
<reference evidence="1 2" key="1">
    <citation type="submission" date="2014-04" db="EMBL/GenBank/DDBJ databases">
        <authorList>
            <consortium name="DOE Joint Genome Institute"/>
            <person name="Kuo A."/>
            <person name="Girlanda M."/>
            <person name="Perotto S."/>
            <person name="Kohler A."/>
            <person name="Nagy L.G."/>
            <person name="Floudas D."/>
            <person name="Copeland A."/>
            <person name="Barry K.W."/>
            <person name="Cichocki N."/>
            <person name="Veneault-Fourrey C."/>
            <person name="LaButti K."/>
            <person name="Lindquist E.A."/>
            <person name="Lipzen A."/>
            <person name="Lundell T."/>
            <person name="Morin E."/>
            <person name="Murat C."/>
            <person name="Sun H."/>
            <person name="Tunlid A."/>
            <person name="Henrissat B."/>
            <person name="Grigoriev I.V."/>
            <person name="Hibbett D.S."/>
            <person name="Martin F."/>
            <person name="Nordberg H.P."/>
            <person name="Cantor M.N."/>
            <person name="Hua S.X."/>
        </authorList>
    </citation>
    <scope>NUCLEOTIDE SEQUENCE [LARGE SCALE GENOMIC DNA]</scope>
    <source>
        <strain evidence="1 2">MUT 4182</strain>
    </source>
</reference>
<dbReference type="EMBL" id="KN822987">
    <property type="protein sequence ID" value="KIO29058.1"/>
    <property type="molecule type" value="Genomic_DNA"/>
</dbReference>
<dbReference type="HOGENOM" id="CLU_1008992_0_0_1"/>
<organism evidence="1 2">
    <name type="scientific">Tulasnella calospora MUT 4182</name>
    <dbReference type="NCBI Taxonomy" id="1051891"/>
    <lineage>
        <taxon>Eukaryota</taxon>
        <taxon>Fungi</taxon>
        <taxon>Dikarya</taxon>
        <taxon>Basidiomycota</taxon>
        <taxon>Agaricomycotina</taxon>
        <taxon>Agaricomycetes</taxon>
        <taxon>Cantharellales</taxon>
        <taxon>Tulasnellaceae</taxon>
        <taxon>Tulasnella</taxon>
    </lineage>
</organism>
<dbReference type="AlphaFoldDB" id="A0A0C3L5H4"/>
<reference evidence="2" key="2">
    <citation type="submission" date="2015-01" db="EMBL/GenBank/DDBJ databases">
        <title>Evolutionary Origins and Diversification of the Mycorrhizal Mutualists.</title>
        <authorList>
            <consortium name="DOE Joint Genome Institute"/>
            <consortium name="Mycorrhizal Genomics Consortium"/>
            <person name="Kohler A."/>
            <person name="Kuo A."/>
            <person name="Nagy L.G."/>
            <person name="Floudas D."/>
            <person name="Copeland A."/>
            <person name="Barry K.W."/>
            <person name="Cichocki N."/>
            <person name="Veneault-Fourrey C."/>
            <person name="LaButti K."/>
            <person name="Lindquist E.A."/>
            <person name="Lipzen A."/>
            <person name="Lundell T."/>
            <person name="Morin E."/>
            <person name="Murat C."/>
            <person name="Riley R."/>
            <person name="Ohm R."/>
            <person name="Sun H."/>
            <person name="Tunlid A."/>
            <person name="Henrissat B."/>
            <person name="Grigoriev I.V."/>
            <person name="Hibbett D.S."/>
            <person name="Martin F."/>
        </authorList>
    </citation>
    <scope>NUCLEOTIDE SEQUENCE [LARGE SCALE GENOMIC DNA]</scope>
    <source>
        <strain evidence="2">MUT 4182</strain>
    </source>
</reference>
<evidence type="ECO:0000313" key="1">
    <source>
        <dbReference type="EMBL" id="KIO29058.1"/>
    </source>
</evidence>
<accession>A0A0C3L5H4</accession>
<dbReference type="Proteomes" id="UP000054248">
    <property type="component" value="Unassembled WGS sequence"/>
</dbReference>
<evidence type="ECO:0000313" key="2">
    <source>
        <dbReference type="Proteomes" id="UP000054248"/>
    </source>
</evidence>